<dbReference type="RefSeq" id="WP_038640913.1">
    <property type="nucleotide sequence ID" value="NZ_CP009888.1"/>
</dbReference>
<proteinExistence type="predicted"/>
<protein>
    <recommendedName>
        <fullName evidence="1">Bacteriophage CI repressor N-terminal domain-containing protein</fullName>
    </recommendedName>
</protein>
<name>A0A0A7EGN6_9GAMM</name>
<dbReference type="InterPro" id="IPR010982">
    <property type="entry name" value="Lambda_DNA-bd_dom_sf"/>
</dbReference>
<dbReference type="HOGENOM" id="CLU_1884020_0_0_6"/>
<evidence type="ECO:0000313" key="3">
    <source>
        <dbReference type="Proteomes" id="UP000030341"/>
    </source>
</evidence>
<reference evidence="2 3" key="1">
    <citation type="submission" date="2014-11" db="EMBL/GenBank/DDBJ databases">
        <title>Complete Genome Sequence of Pseudoalteromonas sp. Strain OCN003 Isolated from Kaneohe Bay, Oahu, Hawaii.</title>
        <authorList>
            <person name="Beurmann S."/>
            <person name="Videau P."/>
            <person name="Ushijima B."/>
            <person name="Smith A.M."/>
            <person name="Aeby G.S."/>
            <person name="Callahan S.M."/>
            <person name="Belcaid M."/>
        </authorList>
    </citation>
    <scope>NUCLEOTIDE SEQUENCE [LARGE SCALE GENOMIC DNA]</scope>
    <source>
        <strain evidence="2 3">OCN003</strain>
    </source>
</reference>
<feature type="domain" description="Bacteriophage CI repressor N-terminal" evidence="1">
    <location>
        <begin position="10"/>
        <end position="70"/>
    </location>
</feature>
<organism evidence="2 3">
    <name type="scientific">Pseudoalteromonas piratica</name>
    <dbReference type="NCBI Taxonomy" id="1348114"/>
    <lineage>
        <taxon>Bacteria</taxon>
        <taxon>Pseudomonadati</taxon>
        <taxon>Pseudomonadota</taxon>
        <taxon>Gammaproteobacteria</taxon>
        <taxon>Alteromonadales</taxon>
        <taxon>Pseudoalteromonadaceae</taxon>
        <taxon>Pseudoalteromonas</taxon>
    </lineage>
</organism>
<keyword evidence="3" id="KW-1185">Reference proteome</keyword>
<dbReference type="GO" id="GO:0003677">
    <property type="term" value="F:DNA binding"/>
    <property type="evidence" value="ECO:0007669"/>
    <property type="project" value="InterPro"/>
</dbReference>
<dbReference type="Pfam" id="PF07022">
    <property type="entry name" value="Phage_CI_repr"/>
    <property type="match status" value="1"/>
</dbReference>
<dbReference type="AlphaFoldDB" id="A0A0A7EGN6"/>
<gene>
    <name evidence="2" type="ORF">OM33_08670</name>
</gene>
<dbReference type="KEGG" id="pseo:OM33_08670"/>
<sequence>MHNSKLNQSDIIDRIKVLYNFRFSREMAKYFDIPEESISRFKNGSKQISLELIDHVKNEKSVSLEWLLYGVRPTIFDEVTKEDIELGVISGILKAARFSLLPKSLVMHDEELLEGSAKLIAECIELRVNQKEEVA</sequence>
<evidence type="ECO:0000313" key="2">
    <source>
        <dbReference type="EMBL" id="AIY65226.1"/>
    </source>
</evidence>
<dbReference type="InterPro" id="IPR010744">
    <property type="entry name" value="Phage_CI_N"/>
</dbReference>
<evidence type="ECO:0000259" key="1">
    <source>
        <dbReference type="Pfam" id="PF07022"/>
    </source>
</evidence>
<dbReference type="GO" id="GO:0045892">
    <property type="term" value="P:negative regulation of DNA-templated transcription"/>
    <property type="evidence" value="ECO:0007669"/>
    <property type="project" value="InterPro"/>
</dbReference>
<dbReference type="EMBL" id="CP009888">
    <property type="protein sequence ID" value="AIY65226.1"/>
    <property type="molecule type" value="Genomic_DNA"/>
</dbReference>
<accession>A0A0A7EGN6</accession>
<dbReference type="Gene3D" id="1.10.260.40">
    <property type="entry name" value="lambda repressor-like DNA-binding domains"/>
    <property type="match status" value="1"/>
</dbReference>
<dbReference type="Proteomes" id="UP000030341">
    <property type="component" value="Chromosome 1"/>
</dbReference>
<dbReference type="OrthoDB" id="1034290at2"/>